<name>A0A917MAM9_9SPHI</name>
<gene>
    <name evidence="1" type="ORF">GCM10007415_22640</name>
</gene>
<dbReference type="InterPro" id="IPR017853">
    <property type="entry name" value="GH"/>
</dbReference>
<evidence type="ECO:0000313" key="1">
    <source>
        <dbReference type="EMBL" id="GGG88148.1"/>
    </source>
</evidence>
<protein>
    <recommendedName>
        <fullName evidence="3">Glycosyl hydrolase-like 10 domain-containing protein</fullName>
    </recommendedName>
</protein>
<keyword evidence="2" id="KW-1185">Reference proteome</keyword>
<organism evidence="1 2">
    <name type="scientific">Parapedobacter pyrenivorans</name>
    <dbReference type="NCBI Taxonomy" id="1305674"/>
    <lineage>
        <taxon>Bacteria</taxon>
        <taxon>Pseudomonadati</taxon>
        <taxon>Bacteroidota</taxon>
        <taxon>Sphingobacteriia</taxon>
        <taxon>Sphingobacteriales</taxon>
        <taxon>Sphingobacteriaceae</taxon>
        <taxon>Parapedobacter</taxon>
    </lineage>
</organism>
<dbReference type="RefSeq" id="WP_188505969.1">
    <property type="nucleotide sequence ID" value="NZ_BMER01000001.1"/>
</dbReference>
<dbReference type="EMBL" id="BMER01000001">
    <property type="protein sequence ID" value="GGG88148.1"/>
    <property type="molecule type" value="Genomic_DNA"/>
</dbReference>
<reference evidence="1" key="1">
    <citation type="journal article" date="2014" name="Int. J. Syst. Evol. Microbiol.">
        <title>Complete genome sequence of Corynebacterium casei LMG S-19264T (=DSM 44701T), isolated from a smear-ripened cheese.</title>
        <authorList>
            <consortium name="US DOE Joint Genome Institute (JGI-PGF)"/>
            <person name="Walter F."/>
            <person name="Albersmeier A."/>
            <person name="Kalinowski J."/>
            <person name="Ruckert C."/>
        </authorList>
    </citation>
    <scope>NUCLEOTIDE SEQUENCE</scope>
    <source>
        <strain evidence="1">CGMCC 1.12195</strain>
    </source>
</reference>
<reference evidence="1" key="2">
    <citation type="submission" date="2020-09" db="EMBL/GenBank/DDBJ databases">
        <authorList>
            <person name="Sun Q."/>
            <person name="Zhou Y."/>
        </authorList>
    </citation>
    <scope>NUCLEOTIDE SEQUENCE</scope>
    <source>
        <strain evidence="1">CGMCC 1.12195</strain>
    </source>
</reference>
<dbReference type="Proteomes" id="UP000660862">
    <property type="component" value="Unassembled WGS sequence"/>
</dbReference>
<comment type="caution">
    <text evidence="1">The sequence shown here is derived from an EMBL/GenBank/DDBJ whole genome shotgun (WGS) entry which is preliminary data.</text>
</comment>
<dbReference type="SUPFAM" id="SSF51445">
    <property type="entry name" value="(Trans)glycosidases"/>
    <property type="match status" value="1"/>
</dbReference>
<proteinExistence type="predicted"/>
<accession>A0A917MAM9</accession>
<sequence length="566" mass="64837">MRKNEMSKVSLRGDYCRNRYAYAFTLLSVLTVSFQALAQKKADQPKVKDKIIVNVAADAIVAWPSWRKDIDSLDRDEIVYTLRNYIDEYAKTQVTTILYNVNYQRAAYDSKVMTPYWDLPAGVTATSWALPHAKLRKKQVDPFEVCIKRTREQNMSPWLSIRMNDHHYWDDSTKLSSFILEHPEYMLYPTAFMNYGKKEVRDFYLALISEALDKYDVDGIELDWIRTQTLFKDGTQQDWIAIVNDFMRQARELVNQKAAKRGHPIRIATRVLSTPEISESYGLDGVAWVKNGWTDMLIPANWHNPTNFDIPLELWRKLIGPNHDYVLAPSADMYYSCQRDPYGKTFRFDLESMRGFALSAFNRGADAIYLFNHFNRRDYDRKVIESDGSTYKINDRTAILTEIGSAETVNSTPRRHPLTYPSPAGRNKETASLLPVDLTAAEQSFTLYTGPKTANADYVVLAGLELMEGYETAKIQVKVNDVLTTVLPDVTRANGTVYTKTKKWEQVGNVADVAPRVMRFKIDPKAVKAGYNTISLVNPNGDQQKLIWLEVKVEAQQESRSVATPK</sequence>
<dbReference type="Gene3D" id="3.20.20.80">
    <property type="entry name" value="Glycosidases"/>
    <property type="match status" value="1"/>
</dbReference>
<dbReference type="AlphaFoldDB" id="A0A917MAM9"/>
<evidence type="ECO:0000313" key="2">
    <source>
        <dbReference type="Proteomes" id="UP000660862"/>
    </source>
</evidence>
<evidence type="ECO:0008006" key="3">
    <source>
        <dbReference type="Google" id="ProtNLM"/>
    </source>
</evidence>